<reference evidence="2" key="1">
    <citation type="submission" date="2020-12" db="EMBL/GenBank/DDBJ databases">
        <title>Devosia sp. MSA67 isolated from Mo River.</title>
        <authorList>
            <person name="Ma F."/>
            <person name="Zi Z."/>
        </authorList>
    </citation>
    <scope>NUCLEOTIDE SEQUENCE</scope>
    <source>
        <strain evidence="2">MSA67</strain>
    </source>
</reference>
<evidence type="ECO:0000313" key="2">
    <source>
        <dbReference type="EMBL" id="MBJ3783642.1"/>
    </source>
</evidence>
<dbReference type="RefSeq" id="WP_198874869.1">
    <property type="nucleotide sequence ID" value="NZ_JAEKMH010000001.1"/>
</dbReference>
<evidence type="ECO:0000256" key="1">
    <source>
        <dbReference type="ARBA" id="ARBA00023002"/>
    </source>
</evidence>
<dbReference type="PANTHER" id="PTHR43539">
    <property type="entry name" value="FLAVIN-BINDING MONOOXYGENASE-LIKE PROTEIN (AFU_ORTHOLOGUE AFUA_4G09220)"/>
    <property type="match status" value="1"/>
</dbReference>
<dbReference type="PRINTS" id="PR00411">
    <property type="entry name" value="PNDRDTASEI"/>
</dbReference>
<dbReference type="Proteomes" id="UP000602124">
    <property type="component" value="Unassembled WGS sequence"/>
</dbReference>
<protein>
    <submittedName>
        <fullName evidence="2">NAD(P)-binding domain-containing protein</fullName>
    </submittedName>
</protein>
<dbReference type="AlphaFoldDB" id="A0A934IWL5"/>
<dbReference type="Pfam" id="PF13738">
    <property type="entry name" value="Pyr_redox_3"/>
    <property type="match status" value="1"/>
</dbReference>
<keyword evidence="1" id="KW-0560">Oxidoreductase</keyword>
<dbReference type="SUPFAM" id="SSF51905">
    <property type="entry name" value="FAD/NAD(P)-binding domain"/>
    <property type="match status" value="2"/>
</dbReference>
<accession>A0A934IWL5</accession>
<evidence type="ECO:0000313" key="3">
    <source>
        <dbReference type="Proteomes" id="UP000602124"/>
    </source>
</evidence>
<dbReference type="InterPro" id="IPR050982">
    <property type="entry name" value="Auxin_biosynth/cation_transpt"/>
</dbReference>
<comment type="caution">
    <text evidence="2">The sequence shown here is derived from an EMBL/GenBank/DDBJ whole genome shotgun (WGS) entry which is preliminary data.</text>
</comment>
<dbReference type="PRINTS" id="PR00368">
    <property type="entry name" value="FADPNR"/>
</dbReference>
<dbReference type="InterPro" id="IPR036188">
    <property type="entry name" value="FAD/NAD-bd_sf"/>
</dbReference>
<dbReference type="Gene3D" id="3.50.50.60">
    <property type="entry name" value="FAD/NAD(P)-binding domain"/>
    <property type="match status" value="1"/>
</dbReference>
<dbReference type="GO" id="GO:0004497">
    <property type="term" value="F:monooxygenase activity"/>
    <property type="evidence" value="ECO:0007669"/>
    <property type="project" value="TreeGrafter"/>
</dbReference>
<dbReference type="EMBL" id="JAEKMH010000001">
    <property type="protein sequence ID" value="MBJ3783642.1"/>
    <property type="molecule type" value="Genomic_DNA"/>
</dbReference>
<name>A0A934IWL5_9HYPH</name>
<gene>
    <name evidence="2" type="ORF">JEQ47_02810</name>
</gene>
<sequence>MKRLDVVVIGAGQAGLATGRLLADAGLDFAIFDAGDRTGDSWRRRYEGLTLFTPRVYSGLGGMAMAGEPTGYPDKDEFADYLEAYAARFRLPVEHRAVVASITRDSGGRFIVSGSGFDTIAADAVVMATGAFRDPIVPSWAAALPSEVAAMPAEEFGDGSHLPPGPLLVVGDGASGRDIAVLARPKREVVLATGRPRRLLPERLLGKSLWWWLDVTGLVRAPTRSLRGRAMRRSDPFPNRGRRALSDLAAEGIRIKPRATGVAAGMVGFADGSAVRPAAVVWAIGYKADWSLIEVENVLDGNCVVRHDDGISPVEGLYFVGLPWQRNRASGLVMGVSADAAVIVDHLLRRHLARHR</sequence>
<dbReference type="GO" id="GO:0050660">
    <property type="term" value="F:flavin adenine dinucleotide binding"/>
    <property type="evidence" value="ECO:0007669"/>
    <property type="project" value="TreeGrafter"/>
</dbReference>
<keyword evidence="3" id="KW-1185">Reference proteome</keyword>
<dbReference type="PANTHER" id="PTHR43539:SF78">
    <property type="entry name" value="FLAVIN-CONTAINING MONOOXYGENASE"/>
    <property type="match status" value="1"/>
</dbReference>
<proteinExistence type="predicted"/>
<organism evidence="2 3">
    <name type="scientific">Devosia sediminis</name>
    <dbReference type="NCBI Taxonomy" id="2798801"/>
    <lineage>
        <taxon>Bacteria</taxon>
        <taxon>Pseudomonadati</taxon>
        <taxon>Pseudomonadota</taxon>
        <taxon>Alphaproteobacteria</taxon>
        <taxon>Hyphomicrobiales</taxon>
        <taxon>Devosiaceae</taxon>
        <taxon>Devosia</taxon>
    </lineage>
</organism>